<name>A0A1E7Z0A2_9GAMM</name>
<proteinExistence type="predicted"/>
<reference evidence="3 4" key="1">
    <citation type="submission" date="2016-07" db="EMBL/GenBank/DDBJ databases">
        <authorList>
            <person name="Yuval B."/>
        </authorList>
    </citation>
    <scope>NUCLEOTIDE SEQUENCE [LARGE SCALE GENOMIC DNA]</scope>
    <source>
        <strain evidence="3 4">IL</strain>
    </source>
</reference>
<dbReference type="Pfam" id="PF06904">
    <property type="entry name" value="Extensin-like_C"/>
    <property type="match status" value="1"/>
</dbReference>
<accession>A0A1E7Z0A2</accession>
<dbReference type="EMBL" id="MAYS01000287">
    <property type="protein sequence ID" value="OFC62173.1"/>
    <property type="molecule type" value="Genomic_DNA"/>
</dbReference>
<dbReference type="InterPro" id="IPR009683">
    <property type="entry name" value="Extensin-like_C"/>
</dbReference>
<feature type="signal peptide" evidence="1">
    <location>
        <begin position="1"/>
        <end position="23"/>
    </location>
</feature>
<gene>
    <name evidence="3" type="ORF">BBW68_10600</name>
</gene>
<keyword evidence="1" id="KW-0732">Signal</keyword>
<organism evidence="3 4">
    <name type="scientific">Candidatus Erwinia dacicola</name>
    <dbReference type="NCBI Taxonomy" id="252393"/>
    <lineage>
        <taxon>Bacteria</taxon>
        <taxon>Pseudomonadati</taxon>
        <taxon>Pseudomonadota</taxon>
        <taxon>Gammaproteobacteria</taxon>
        <taxon>Enterobacterales</taxon>
        <taxon>Erwiniaceae</taxon>
        <taxon>Erwinia</taxon>
    </lineage>
</organism>
<dbReference type="OrthoDB" id="9809788at2"/>
<evidence type="ECO:0000259" key="2">
    <source>
        <dbReference type="Pfam" id="PF06904"/>
    </source>
</evidence>
<dbReference type="AlphaFoldDB" id="A0A1E7Z0A2"/>
<dbReference type="PROSITE" id="PS51257">
    <property type="entry name" value="PROKAR_LIPOPROTEIN"/>
    <property type="match status" value="1"/>
</dbReference>
<feature type="chain" id="PRO_5009209257" description="Extensin-like C-terminal domain-containing protein" evidence="1">
    <location>
        <begin position="24"/>
        <end position="168"/>
    </location>
</feature>
<protein>
    <recommendedName>
        <fullName evidence="2">Extensin-like C-terminal domain-containing protein</fullName>
    </recommendedName>
</protein>
<dbReference type="Proteomes" id="UP000243534">
    <property type="component" value="Unassembled WGS sequence"/>
</dbReference>
<dbReference type="RefSeq" id="WP_070134952.1">
    <property type="nucleotide sequence ID" value="NZ_MAYS01000287.1"/>
</dbReference>
<comment type="caution">
    <text evidence="3">The sequence shown here is derived from an EMBL/GenBank/DDBJ whole genome shotgun (WGS) entry which is preliminary data.</text>
</comment>
<evidence type="ECO:0000313" key="4">
    <source>
        <dbReference type="Proteomes" id="UP000243534"/>
    </source>
</evidence>
<sequence>MKQLIVFTLLALLAGCLAVQQQAESAGYISYTRHGNLQAQYPLVDLVRITGFGEVKLSLSFLVSCALAVSSTMLVTQALKPLAQSELASPLARIDHLGSYACRNIYHRAEGRLSEQATAEAWDLSSFRLQNGRHCCKVIDELAFRVIERSYLSKTLLTRRISPRGCPK</sequence>
<evidence type="ECO:0000313" key="3">
    <source>
        <dbReference type="EMBL" id="OFC62173.1"/>
    </source>
</evidence>
<feature type="domain" description="Extensin-like C-terminal" evidence="2">
    <location>
        <begin position="33"/>
        <end position="135"/>
    </location>
</feature>
<evidence type="ECO:0000256" key="1">
    <source>
        <dbReference type="SAM" id="SignalP"/>
    </source>
</evidence>